<comment type="caution">
    <text evidence="4">The sequence shown here is derived from an EMBL/GenBank/DDBJ whole genome shotgun (WGS) entry which is preliminary data.</text>
</comment>
<reference evidence="4" key="1">
    <citation type="submission" date="2023-02" db="EMBL/GenBank/DDBJ databases">
        <title>Colletotrichum kahawae CIFC_Que2 genome sequencing and assembly.</title>
        <authorList>
            <person name="Baroncelli R."/>
        </authorList>
    </citation>
    <scope>NUCLEOTIDE SEQUENCE</scope>
    <source>
        <strain evidence="4">CIFC_Que2</strain>
    </source>
</reference>
<dbReference type="SUPFAM" id="SSF53167">
    <property type="entry name" value="Purine and uridine phosphorylases"/>
    <property type="match status" value="1"/>
</dbReference>
<dbReference type="Pfam" id="PF24883">
    <property type="entry name" value="NPHP3_N"/>
    <property type="match status" value="1"/>
</dbReference>
<dbReference type="EMBL" id="VYYT01000640">
    <property type="protein sequence ID" value="KAK2730815.1"/>
    <property type="molecule type" value="Genomic_DNA"/>
</dbReference>
<accession>A0AAE0CYI6</accession>
<sequence length="463" mass="51159">MLDQIHPDLPEQDPADHNNYILGHIQGHNIVIACLPAGIHGTTTAATVAKDLLRTFKSIRFGLLVGIGGGAPSRTNDIRLGDVVVSQPTGTSGGAIQYDRGKTVQDGEFQRTGSLNSPPQVLLTGLGRLQAEHMTKDSKIPQYLSELVQKSPKMMKKKFSYQGSSNDCLYQAEYEHIERDSTCDQCERTHTIQREARDDTDPVIHYGTIASGNQVIKHGKTRDQMAKELGALCCEMEAAGLQDFPCLVVRGICDYADSHKNKLWQEYAAAKAAAFTKELLSVIRPNRVLGEKPIQELVSVVKFRSNSLLSTGAQSKFHSPVCRPSLMSKSRMLQDRPIDLPVIYEARYDSLNVKDSPRCEIGTRVRIQDIIYHWTEDDSGEPLFWLAGPAGTGKSTIARTIADTLDGENRLVSGYFFKRGEQGRNDTIRLFPTLAAQLSEAIPAFKYCLHNLPETSLRLGTGC</sequence>
<evidence type="ECO:0000259" key="2">
    <source>
        <dbReference type="Pfam" id="PF01048"/>
    </source>
</evidence>
<dbReference type="InterPro" id="IPR027417">
    <property type="entry name" value="P-loop_NTPase"/>
</dbReference>
<evidence type="ECO:0000313" key="4">
    <source>
        <dbReference type="EMBL" id="KAK2730815.1"/>
    </source>
</evidence>
<dbReference type="InterPro" id="IPR000845">
    <property type="entry name" value="Nucleoside_phosphorylase_d"/>
</dbReference>
<protein>
    <submittedName>
        <fullName evidence="4">G-protein beta wd-40 repeats containing</fullName>
    </submittedName>
</protein>
<evidence type="ECO:0000256" key="1">
    <source>
        <dbReference type="ARBA" id="ARBA00022737"/>
    </source>
</evidence>
<organism evidence="4 5">
    <name type="scientific">Colletotrichum kahawae</name>
    <name type="common">Coffee berry disease fungus</name>
    <dbReference type="NCBI Taxonomy" id="34407"/>
    <lineage>
        <taxon>Eukaryota</taxon>
        <taxon>Fungi</taxon>
        <taxon>Dikarya</taxon>
        <taxon>Ascomycota</taxon>
        <taxon>Pezizomycotina</taxon>
        <taxon>Sordariomycetes</taxon>
        <taxon>Hypocreomycetidae</taxon>
        <taxon>Glomerellales</taxon>
        <taxon>Glomerellaceae</taxon>
        <taxon>Colletotrichum</taxon>
        <taxon>Colletotrichum gloeosporioides species complex</taxon>
    </lineage>
</organism>
<dbReference type="Gene3D" id="3.40.50.300">
    <property type="entry name" value="P-loop containing nucleotide triphosphate hydrolases"/>
    <property type="match status" value="1"/>
</dbReference>
<dbReference type="SUPFAM" id="SSF52540">
    <property type="entry name" value="P-loop containing nucleoside triphosphate hydrolases"/>
    <property type="match status" value="1"/>
</dbReference>
<evidence type="ECO:0000313" key="5">
    <source>
        <dbReference type="Proteomes" id="UP001281614"/>
    </source>
</evidence>
<dbReference type="PANTHER" id="PTHR46082:SF11">
    <property type="entry name" value="AAA+ ATPASE DOMAIN-CONTAINING PROTEIN-RELATED"/>
    <property type="match status" value="1"/>
</dbReference>
<dbReference type="AlphaFoldDB" id="A0AAE0CYI6"/>
<name>A0AAE0CYI6_COLKA</name>
<keyword evidence="5" id="KW-1185">Reference proteome</keyword>
<proteinExistence type="predicted"/>
<dbReference type="PANTHER" id="PTHR46082">
    <property type="entry name" value="ATP/GTP-BINDING PROTEIN-RELATED"/>
    <property type="match status" value="1"/>
</dbReference>
<gene>
    <name evidence="4" type="ORF">CKAH01_19096</name>
</gene>
<dbReference type="GO" id="GO:0003824">
    <property type="term" value="F:catalytic activity"/>
    <property type="evidence" value="ECO:0007669"/>
    <property type="project" value="InterPro"/>
</dbReference>
<evidence type="ECO:0000259" key="3">
    <source>
        <dbReference type="Pfam" id="PF24883"/>
    </source>
</evidence>
<dbReference type="InterPro" id="IPR053137">
    <property type="entry name" value="NLR-like"/>
</dbReference>
<dbReference type="Proteomes" id="UP001281614">
    <property type="component" value="Unassembled WGS sequence"/>
</dbReference>
<dbReference type="Pfam" id="PF01048">
    <property type="entry name" value="PNP_UDP_1"/>
    <property type="match status" value="1"/>
</dbReference>
<dbReference type="InterPro" id="IPR056884">
    <property type="entry name" value="NPHP3-like_N"/>
</dbReference>
<keyword evidence="1" id="KW-0677">Repeat</keyword>
<feature type="domain" description="Nephrocystin 3-like N-terminal" evidence="3">
    <location>
        <begin position="372"/>
        <end position="450"/>
    </location>
</feature>
<dbReference type="Gene3D" id="3.40.50.1580">
    <property type="entry name" value="Nucleoside phosphorylase domain"/>
    <property type="match status" value="1"/>
</dbReference>
<feature type="domain" description="Nucleoside phosphorylase" evidence="2">
    <location>
        <begin position="8"/>
        <end position="280"/>
    </location>
</feature>
<dbReference type="InterPro" id="IPR035994">
    <property type="entry name" value="Nucleoside_phosphorylase_sf"/>
</dbReference>
<dbReference type="GO" id="GO:0009116">
    <property type="term" value="P:nucleoside metabolic process"/>
    <property type="evidence" value="ECO:0007669"/>
    <property type="project" value="InterPro"/>
</dbReference>